<dbReference type="PANTHER" id="PTHR43244:SF1">
    <property type="entry name" value="5,10-METHYLENETETRAHYDROMETHANOPTERIN REDUCTASE"/>
    <property type="match status" value="1"/>
</dbReference>
<feature type="domain" description="Luciferase-like" evidence="2">
    <location>
        <begin position="9"/>
        <end position="229"/>
    </location>
</feature>
<reference evidence="4" key="1">
    <citation type="journal article" date="2019" name="Int. J. Syst. Evol. Microbiol.">
        <title>The Global Catalogue of Microorganisms (GCM) 10K type strain sequencing project: providing services to taxonomists for standard genome sequencing and annotation.</title>
        <authorList>
            <consortium name="The Broad Institute Genomics Platform"/>
            <consortium name="The Broad Institute Genome Sequencing Center for Infectious Disease"/>
            <person name="Wu L."/>
            <person name="Ma J."/>
        </authorList>
    </citation>
    <scope>NUCLEOTIDE SEQUENCE [LARGE SCALE GENOMIC DNA]</scope>
    <source>
        <strain evidence="4">JCM 19015</strain>
    </source>
</reference>
<dbReference type="SUPFAM" id="SSF51679">
    <property type="entry name" value="Bacterial luciferase-like"/>
    <property type="match status" value="1"/>
</dbReference>
<sequence>MGMIFQPSFAPERLLPAAERAEQAGVEELWLWEDCFKESGIAAMTAALASTERLRVGVGILPMPLRDVALTAMELATIERLFPGRARFGVGHGVLDWMEQVGRRVASPLALMREYVPALRRLLDGEEVTLDGRYVHLDRVRLDWPPQQRLPVLAAGEGPKTLALTGAVADGTVLPAGWSPSAVRGAVERIREGRAEAGRAGEHEVVVFLMTAFGPDGAAQMEEEFDRWGFSGGSRFAATGEDEAIEAVVRDLVDAGATTVLLQSLSAEADLDAYTDGVARIQQRLRG</sequence>
<dbReference type="CDD" id="cd01097">
    <property type="entry name" value="Tetrahydromethanopterin_reductase"/>
    <property type="match status" value="1"/>
</dbReference>
<evidence type="ECO:0000259" key="2">
    <source>
        <dbReference type="Pfam" id="PF00296"/>
    </source>
</evidence>
<organism evidence="3 4">
    <name type="scientific">Amnibacterium soli</name>
    <dbReference type="NCBI Taxonomy" id="1282736"/>
    <lineage>
        <taxon>Bacteria</taxon>
        <taxon>Bacillati</taxon>
        <taxon>Actinomycetota</taxon>
        <taxon>Actinomycetes</taxon>
        <taxon>Micrococcales</taxon>
        <taxon>Microbacteriaceae</taxon>
        <taxon>Amnibacterium</taxon>
    </lineage>
</organism>
<keyword evidence="1" id="KW-0560">Oxidoreductase</keyword>
<dbReference type="Proteomes" id="UP001500121">
    <property type="component" value="Unassembled WGS sequence"/>
</dbReference>
<protein>
    <submittedName>
        <fullName evidence="3">LLM class flavin-dependent oxidoreductase</fullName>
    </submittedName>
</protein>
<gene>
    <name evidence="3" type="ORF">GCM10025783_24740</name>
</gene>
<dbReference type="InterPro" id="IPR050564">
    <property type="entry name" value="F420-G6PD/mer"/>
</dbReference>
<accession>A0ABP8ZAP1</accession>
<keyword evidence="4" id="KW-1185">Reference proteome</keyword>
<dbReference type="EMBL" id="BAABLP010000005">
    <property type="protein sequence ID" value="GAA4751248.1"/>
    <property type="molecule type" value="Genomic_DNA"/>
</dbReference>
<evidence type="ECO:0000313" key="3">
    <source>
        <dbReference type="EMBL" id="GAA4751248.1"/>
    </source>
</evidence>
<dbReference type="InterPro" id="IPR036661">
    <property type="entry name" value="Luciferase-like_sf"/>
</dbReference>
<dbReference type="Gene3D" id="3.20.20.30">
    <property type="entry name" value="Luciferase-like domain"/>
    <property type="match status" value="1"/>
</dbReference>
<dbReference type="PANTHER" id="PTHR43244">
    <property type="match status" value="1"/>
</dbReference>
<name>A0ABP8ZAP1_9MICO</name>
<evidence type="ECO:0000256" key="1">
    <source>
        <dbReference type="ARBA" id="ARBA00023002"/>
    </source>
</evidence>
<comment type="caution">
    <text evidence="3">The sequence shown here is derived from an EMBL/GenBank/DDBJ whole genome shotgun (WGS) entry which is preliminary data.</text>
</comment>
<dbReference type="InterPro" id="IPR011251">
    <property type="entry name" value="Luciferase-like_dom"/>
</dbReference>
<dbReference type="Pfam" id="PF00296">
    <property type="entry name" value="Bac_luciferase"/>
    <property type="match status" value="1"/>
</dbReference>
<proteinExistence type="predicted"/>
<evidence type="ECO:0000313" key="4">
    <source>
        <dbReference type="Proteomes" id="UP001500121"/>
    </source>
</evidence>